<dbReference type="EMBL" id="BK057790">
    <property type="protein sequence ID" value="DAE91875.1"/>
    <property type="molecule type" value="Genomic_DNA"/>
</dbReference>
<proteinExistence type="predicted"/>
<protein>
    <submittedName>
        <fullName evidence="1">Uncharacterized protein</fullName>
    </submittedName>
</protein>
<organism evidence="1">
    <name type="scientific">Siphoviridae sp. ct1NJ1</name>
    <dbReference type="NCBI Taxonomy" id="2827557"/>
    <lineage>
        <taxon>Viruses</taxon>
        <taxon>Duplodnaviria</taxon>
        <taxon>Heunggongvirae</taxon>
        <taxon>Uroviricota</taxon>
        <taxon>Caudoviricetes</taxon>
    </lineage>
</organism>
<name>A0A8S5RR84_9CAUD</name>
<sequence>MTEDAVFGFVENAKSHTFEVTDVDGSLFTGRLVACASSADNEPDPASISLQQKGYSVELFVNEIQSIKEI</sequence>
<accession>A0A8S5RR84</accession>
<evidence type="ECO:0000313" key="1">
    <source>
        <dbReference type="EMBL" id="DAE91875.1"/>
    </source>
</evidence>
<reference evidence="1" key="1">
    <citation type="journal article" date="2021" name="Proc. Natl. Acad. Sci. U.S.A.">
        <title>A Catalog of Tens of Thousands of Viruses from Human Metagenomes Reveals Hidden Associations with Chronic Diseases.</title>
        <authorList>
            <person name="Tisza M.J."/>
            <person name="Buck C.B."/>
        </authorList>
    </citation>
    <scope>NUCLEOTIDE SEQUENCE</scope>
    <source>
        <strain evidence="1">Ct1NJ1</strain>
    </source>
</reference>